<dbReference type="PANTHER" id="PTHR43085:SF1">
    <property type="entry name" value="PSEUDOURIDINE KINASE-RELATED"/>
    <property type="match status" value="1"/>
</dbReference>
<dbReference type="InterPro" id="IPR002173">
    <property type="entry name" value="Carboh/pur_kinase_PfkB_CS"/>
</dbReference>
<dbReference type="InterPro" id="IPR029056">
    <property type="entry name" value="Ribokinase-like"/>
</dbReference>
<dbReference type="PANTHER" id="PTHR43085">
    <property type="entry name" value="HEXOKINASE FAMILY MEMBER"/>
    <property type="match status" value="1"/>
</dbReference>
<evidence type="ECO:0000256" key="4">
    <source>
        <dbReference type="ARBA" id="ARBA00022777"/>
    </source>
</evidence>
<keyword evidence="4 7" id="KW-0418">Kinase</keyword>
<dbReference type="KEGG" id="xcb:XC_2727"/>
<dbReference type="EMBL" id="CP000050">
    <property type="protein sequence ID" value="AAY49776.1"/>
    <property type="molecule type" value="Genomic_DNA"/>
</dbReference>
<proteinExistence type="inferred from homology"/>
<keyword evidence="3" id="KW-0547">Nucleotide-binding</keyword>
<dbReference type="PROSITE" id="PS00583">
    <property type="entry name" value="PFKB_KINASES_1"/>
    <property type="match status" value="1"/>
</dbReference>
<evidence type="ECO:0000256" key="3">
    <source>
        <dbReference type="ARBA" id="ARBA00022741"/>
    </source>
</evidence>
<dbReference type="Proteomes" id="UP000000420">
    <property type="component" value="Chromosome"/>
</dbReference>
<gene>
    <name evidence="7" type="ordered locus">XC_2727</name>
</gene>
<feature type="domain" description="Carbohydrate kinase PfkB" evidence="6">
    <location>
        <begin position="30"/>
        <end position="339"/>
    </location>
</feature>
<accession>A0A0H2XAM4</accession>
<evidence type="ECO:0000313" key="7">
    <source>
        <dbReference type="EMBL" id="AAY49776.1"/>
    </source>
</evidence>
<organism evidence="7 8">
    <name type="scientific">Xanthomonas campestris pv. campestris (strain 8004)</name>
    <dbReference type="NCBI Taxonomy" id="314565"/>
    <lineage>
        <taxon>Bacteria</taxon>
        <taxon>Pseudomonadati</taxon>
        <taxon>Pseudomonadota</taxon>
        <taxon>Gammaproteobacteria</taxon>
        <taxon>Lysobacterales</taxon>
        <taxon>Lysobacteraceae</taxon>
        <taxon>Xanthomonas</taxon>
    </lineage>
</organism>
<dbReference type="AlphaFoldDB" id="A0A0H2XAM4"/>
<dbReference type="PROSITE" id="PS00584">
    <property type="entry name" value="PFKB_KINASES_2"/>
    <property type="match status" value="1"/>
</dbReference>
<dbReference type="FunFam" id="3.40.1190.20:FF:000086">
    <property type="entry name" value="Fructokinase"/>
    <property type="match status" value="1"/>
</dbReference>
<keyword evidence="2" id="KW-0808">Transferase</keyword>
<evidence type="ECO:0000256" key="5">
    <source>
        <dbReference type="ARBA" id="ARBA00022840"/>
    </source>
</evidence>
<dbReference type="InterPro" id="IPR050306">
    <property type="entry name" value="PfkB_Carbo_kinase"/>
</dbReference>
<name>A0A0H2XAM4_XANC8</name>
<evidence type="ECO:0000259" key="6">
    <source>
        <dbReference type="Pfam" id="PF00294"/>
    </source>
</evidence>
<dbReference type="GO" id="GO:0016301">
    <property type="term" value="F:kinase activity"/>
    <property type="evidence" value="ECO:0007669"/>
    <property type="project" value="UniProtKB-KW"/>
</dbReference>
<evidence type="ECO:0000256" key="2">
    <source>
        <dbReference type="ARBA" id="ARBA00022679"/>
    </source>
</evidence>
<dbReference type="Gene3D" id="3.40.1190.20">
    <property type="match status" value="1"/>
</dbReference>
<evidence type="ECO:0000256" key="1">
    <source>
        <dbReference type="ARBA" id="ARBA00010688"/>
    </source>
</evidence>
<comment type="similarity">
    <text evidence="1">Belongs to the carbohydrate kinase PfkB family.</text>
</comment>
<dbReference type="InterPro" id="IPR011611">
    <property type="entry name" value="PfkB_dom"/>
</dbReference>
<dbReference type="GO" id="GO:0005524">
    <property type="term" value="F:ATP binding"/>
    <property type="evidence" value="ECO:0007669"/>
    <property type="project" value="UniProtKB-KW"/>
</dbReference>
<sequence length="352" mass="37131">MLPVHRVLRHLGLASARRTGGGARMSAAKNQVVCFGEALIDMLALPPAGPDEARTFAQYAGGAPANVAVAVARLGGAAHFVGMLGRDMFGDFLLESLQQAGVVTDGIVRTDEAKTALAFVALDAAGERSFSFYRPPAADLLFRAEHFAADGFAQAAVLHVCSNSMTEPAIARCTLDGMRRARADGAIVSLDLNLRPMLWPQDVDPAPLLWEALALADVVKLSREELDYLAGTLDSDASAVTQKLWQGHARWLLVTDGGGPVHWQTRVDSGQVPAFHVQVRDSTAAGDAFVGGLLFQLAARASTLEQLCADPAAIAEVIRFAAAVGALAVTRKGAFAAMPSVDEVHSLIQEQS</sequence>
<evidence type="ECO:0000313" key="8">
    <source>
        <dbReference type="Proteomes" id="UP000000420"/>
    </source>
</evidence>
<protein>
    <submittedName>
        <fullName evidence="7">Fructokinase</fullName>
    </submittedName>
</protein>
<dbReference type="SUPFAM" id="SSF53613">
    <property type="entry name" value="Ribokinase-like"/>
    <property type="match status" value="1"/>
</dbReference>
<dbReference type="CDD" id="cd01167">
    <property type="entry name" value="bac_FRK"/>
    <property type="match status" value="1"/>
</dbReference>
<keyword evidence="5" id="KW-0067">ATP-binding</keyword>
<reference evidence="7 8" key="1">
    <citation type="journal article" date="2005" name="Genome Res.">
        <title>Comparative and functional genomic analyses of the pathogenicity of phytopathogen Xanthomonas campestris pv. campestris.</title>
        <authorList>
            <person name="Qian W."/>
            <person name="Jia Y."/>
            <person name="Ren S.X."/>
            <person name="He Y.Q."/>
            <person name="Feng J.X."/>
            <person name="Lu L.F."/>
            <person name="Sun Q."/>
            <person name="Ying G."/>
            <person name="Tang D.J."/>
            <person name="Tang H."/>
            <person name="Wu W."/>
            <person name="Hao P."/>
            <person name="Wang L."/>
            <person name="Jiang B.L."/>
            <person name="Zeng S."/>
            <person name="Gu W.Y."/>
            <person name="Lu G."/>
            <person name="Rong L."/>
            <person name="Tian Y."/>
            <person name="Yao Z."/>
            <person name="Fu G."/>
            <person name="Chen B."/>
            <person name="Fang R."/>
            <person name="Qiang B."/>
            <person name="Chen Z."/>
            <person name="Zhao G.P."/>
            <person name="Tang J.L."/>
            <person name="He C."/>
        </authorList>
    </citation>
    <scope>NUCLEOTIDE SEQUENCE [LARGE SCALE GENOMIC DNA]</scope>
    <source>
        <strain evidence="7 8">8004</strain>
    </source>
</reference>
<dbReference type="Pfam" id="PF00294">
    <property type="entry name" value="PfkB"/>
    <property type="match status" value="1"/>
</dbReference>
<dbReference type="HOGENOM" id="CLU_027634_6_1_6"/>